<dbReference type="InterPro" id="IPR023584">
    <property type="entry name" value="Ribosome_recyc_fac_dom"/>
</dbReference>
<evidence type="ECO:0000313" key="6">
    <source>
        <dbReference type="Proteomes" id="UP000177478"/>
    </source>
</evidence>
<comment type="similarity">
    <text evidence="1">Belongs to the RRF family.</text>
</comment>
<keyword evidence="2" id="KW-0648">Protein biosynthesis</keyword>
<dbReference type="NCBIfam" id="TIGR00496">
    <property type="entry name" value="frr"/>
    <property type="match status" value="1"/>
</dbReference>
<keyword evidence="3" id="KW-0175">Coiled coil</keyword>
<dbReference type="GO" id="GO:0006412">
    <property type="term" value="P:translation"/>
    <property type="evidence" value="ECO:0007669"/>
    <property type="project" value="UniProtKB-KW"/>
</dbReference>
<gene>
    <name evidence="5" type="ORF">A3F25_00105</name>
</gene>
<comment type="caution">
    <text evidence="5">The sequence shown here is derived from an EMBL/GenBank/DDBJ whole genome shotgun (WGS) entry which is preliminary data.</text>
</comment>
<evidence type="ECO:0000313" key="5">
    <source>
        <dbReference type="EMBL" id="OGN18879.1"/>
    </source>
</evidence>
<dbReference type="PANTHER" id="PTHR20982:SF3">
    <property type="entry name" value="MITOCHONDRIAL RIBOSOME RECYCLING FACTOR PSEUDO 1"/>
    <property type="match status" value="1"/>
</dbReference>
<feature type="domain" description="Ribosome recycling factor" evidence="4">
    <location>
        <begin position="18"/>
        <end position="180"/>
    </location>
</feature>
<dbReference type="EMBL" id="MGKD01000027">
    <property type="protein sequence ID" value="OGN18879.1"/>
    <property type="molecule type" value="Genomic_DNA"/>
</dbReference>
<dbReference type="Gene3D" id="3.30.1360.40">
    <property type="match status" value="1"/>
</dbReference>
<dbReference type="Proteomes" id="UP000177478">
    <property type="component" value="Unassembled WGS sequence"/>
</dbReference>
<dbReference type="Gene3D" id="1.10.132.20">
    <property type="entry name" value="Ribosome-recycling factor"/>
    <property type="match status" value="1"/>
</dbReference>
<dbReference type="AlphaFoldDB" id="A0A1F8G2V9"/>
<sequence length="181" mass="20847">MDIKAQQGKFIKALDHYQADISTIRTSRASASILDEIEVEYYDAKYKIKELASISVPEPRTLLIQPWDKGAFGPIQSAIQSSQLNLNPVSDNLGIRLIMPALTEERRLEFIKLLKQKTETARIAIRQIRGEIWDQVQAEEKAGTMRENEKFKAKDDLQKIVDEFNVKVEELENKKEQELMN</sequence>
<evidence type="ECO:0000259" key="4">
    <source>
        <dbReference type="Pfam" id="PF01765"/>
    </source>
</evidence>
<proteinExistence type="inferred from homology"/>
<dbReference type="GO" id="GO:0043023">
    <property type="term" value="F:ribosomal large subunit binding"/>
    <property type="evidence" value="ECO:0007669"/>
    <property type="project" value="TreeGrafter"/>
</dbReference>
<organism evidence="5 6">
    <name type="scientific">Candidatus Yanofskybacteria bacterium RIFCSPHIGHO2_12_FULL_45_19b</name>
    <dbReference type="NCBI Taxonomy" id="1802689"/>
    <lineage>
        <taxon>Bacteria</taxon>
        <taxon>Candidatus Yanofskyibacteriota</taxon>
    </lineage>
</organism>
<reference evidence="5 6" key="1">
    <citation type="journal article" date="2016" name="Nat. Commun.">
        <title>Thousands of microbial genomes shed light on interconnected biogeochemical processes in an aquifer system.</title>
        <authorList>
            <person name="Anantharaman K."/>
            <person name="Brown C.T."/>
            <person name="Hug L.A."/>
            <person name="Sharon I."/>
            <person name="Castelle C.J."/>
            <person name="Probst A.J."/>
            <person name="Thomas B.C."/>
            <person name="Singh A."/>
            <person name="Wilkins M.J."/>
            <person name="Karaoz U."/>
            <person name="Brodie E.L."/>
            <person name="Williams K.H."/>
            <person name="Hubbard S.S."/>
            <person name="Banfield J.F."/>
        </authorList>
    </citation>
    <scope>NUCLEOTIDE SEQUENCE [LARGE SCALE GENOMIC DNA]</scope>
</reference>
<dbReference type="InterPro" id="IPR002661">
    <property type="entry name" value="Ribosome_recyc_fac"/>
</dbReference>
<dbReference type="SUPFAM" id="SSF55194">
    <property type="entry name" value="Ribosome recycling factor, RRF"/>
    <property type="match status" value="1"/>
</dbReference>
<evidence type="ECO:0000256" key="2">
    <source>
        <dbReference type="ARBA" id="ARBA00022917"/>
    </source>
</evidence>
<accession>A0A1F8G2V9</accession>
<dbReference type="FunFam" id="3.30.1360.40:FF:000001">
    <property type="entry name" value="Ribosome-recycling factor"/>
    <property type="match status" value="1"/>
</dbReference>
<protein>
    <submittedName>
        <fullName evidence="5">Ribosome recycling factor</fullName>
    </submittedName>
</protein>
<dbReference type="Pfam" id="PF01765">
    <property type="entry name" value="RRF"/>
    <property type="match status" value="1"/>
</dbReference>
<evidence type="ECO:0000256" key="3">
    <source>
        <dbReference type="SAM" id="Coils"/>
    </source>
</evidence>
<dbReference type="InterPro" id="IPR036191">
    <property type="entry name" value="RRF_sf"/>
</dbReference>
<evidence type="ECO:0000256" key="1">
    <source>
        <dbReference type="ARBA" id="ARBA00005912"/>
    </source>
</evidence>
<name>A0A1F8G2V9_9BACT</name>
<dbReference type="PANTHER" id="PTHR20982">
    <property type="entry name" value="RIBOSOME RECYCLING FACTOR"/>
    <property type="match status" value="1"/>
</dbReference>
<dbReference type="STRING" id="1802689.A3F25_00105"/>
<feature type="coiled-coil region" evidence="3">
    <location>
        <begin position="154"/>
        <end position="181"/>
    </location>
</feature>